<dbReference type="RefSeq" id="WP_069854403.1">
    <property type="nucleotide sequence ID" value="NZ_LNPX01000005.1"/>
</dbReference>
<protein>
    <submittedName>
        <fullName evidence="1">Uncharacterized protein</fullName>
    </submittedName>
</protein>
<gene>
    <name evidence="1" type="ORF">ASS94_01350</name>
</gene>
<accession>A0AAP7IFZ2</accession>
<organism evidence="1 2">
    <name type="scientific">Staphylococcus equorum</name>
    <dbReference type="NCBI Taxonomy" id="246432"/>
    <lineage>
        <taxon>Bacteria</taxon>
        <taxon>Bacillati</taxon>
        <taxon>Bacillota</taxon>
        <taxon>Bacilli</taxon>
        <taxon>Bacillales</taxon>
        <taxon>Staphylococcaceae</taxon>
        <taxon>Staphylococcus</taxon>
    </lineage>
</organism>
<sequence length="94" mass="11036">MKKDSYVLRNEQGGIVFHREGKGAFTTQIYPLLVDELIDKLKIDSVKYLDELIELKEKKHDINTVIHTSEILGYYVEEMDYEEINKIRYGIGIQ</sequence>
<reference evidence="2" key="1">
    <citation type="submission" date="2015-11" db="EMBL/GenBank/DDBJ databases">
        <title>Genomic diversity of Staphylococcus saprophyticus strains from urinary tract infections, animal surfaces, and fermented foods.</title>
        <authorList>
            <person name="Wolfe B.E."/>
        </authorList>
    </citation>
    <scope>NUCLEOTIDE SEQUENCE [LARGE SCALE GENOMIC DNA]</scope>
    <source>
        <strain evidence="2">738_7</strain>
    </source>
</reference>
<evidence type="ECO:0000313" key="2">
    <source>
        <dbReference type="Proteomes" id="UP000095464"/>
    </source>
</evidence>
<comment type="caution">
    <text evidence="1">The sequence shown here is derived from an EMBL/GenBank/DDBJ whole genome shotgun (WGS) entry which is preliminary data.</text>
</comment>
<dbReference type="EMBL" id="LNPX01000005">
    <property type="protein sequence ID" value="OEK58827.1"/>
    <property type="molecule type" value="Genomic_DNA"/>
</dbReference>
<evidence type="ECO:0000313" key="1">
    <source>
        <dbReference type="EMBL" id="OEK58827.1"/>
    </source>
</evidence>
<proteinExistence type="predicted"/>
<dbReference type="Proteomes" id="UP000095464">
    <property type="component" value="Unassembled WGS sequence"/>
</dbReference>
<dbReference type="AlphaFoldDB" id="A0AAP7IFZ2"/>
<name>A0AAP7IFZ2_9STAP</name>